<feature type="signal peptide" evidence="1">
    <location>
        <begin position="1"/>
        <end position="27"/>
    </location>
</feature>
<dbReference type="Proteomes" id="UP001611494">
    <property type="component" value="Unassembled WGS sequence"/>
</dbReference>
<organism evidence="2 3">
    <name type="scientific">Nocardia testacea</name>
    <dbReference type="NCBI Taxonomy" id="248551"/>
    <lineage>
        <taxon>Bacteria</taxon>
        <taxon>Bacillati</taxon>
        <taxon>Actinomycetota</taxon>
        <taxon>Actinomycetes</taxon>
        <taxon>Mycobacteriales</taxon>
        <taxon>Nocardiaceae</taxon>
        <taxon>Nocardia</taxon>
    </lineage>
</organism>
<accession>A0ABW7W781</accession>
<dbReference type="RefSeq" id="WP_397067198.1">
    <property type="nucleotide sequence ID" value="NZ_JBIRYL010000027.1"/>
</dbReference>
<sequence length="81" mass="8606">MKALFRMVVAVGAVGIGCALSAGPVHADEPWVKDVVCGHGYKYGKVVDLHGQKWKIVGVTGNGQAYVLTDDYGRTRQVSCA</sequence>
<dbReference type="PROSITE" id="PS51257">
    <property type="entry name" value="PROKAR_LIPOPROTEIN"/>
    <property type="match status" value="1"/>
</dbReference>
<feature type="chain" id="PRO_5047542930" evidence="1">
    <location>
        <begin position="28"/>
        <end position="81"/>
    </location>
</feature>
<protein>
    <submittedName>
        <fullName evidence="2">Uncharacterized protein</fullName>
    </submittedName>
</protein>
<dbReference type="EMBL" id="JBIRYL010000027">
    <property type="protein sequence ID" value="MFI2234439.1"/>
    <property type="molecule type" value="Genomic_DNA"/>
</dbReference>
<gene>
    <name evidence="2" type="ORF">ACH49Z_31775</name>
</gene>
<evidence type="ECO:0000313" key="2">
    <source>
        <dbReference type="EMBL" id="MFI2234439.1"/>
    </source>
</evidence>
<proteinExistence type="predicted"/>
<evidence type="ECO:0000313" key="3">
    <source>
        <dbReference type="Proteomes" id="UP001611494"/>
    </source>
</evidence>
<evidence type="ECO:0000256" key="1">
    <source>
        <dbReference type="SAM" id="SignalP"/>
    </source>
</evidence>
<keyword evidence="3" id="KW-1185">Reference proteome</keyword>
<comment type="caution">
    <text evidence="2">The sequence shown here is derived from an EMBL/GenBank/DDBJ whole genome shotgun (WGS) entry which is preliminary data.</text>
</comment>
<name>A0ABW7W781_9NOCA</name>
<reference evidence="2 3" key="1">
    <citation type="submission" date="2024-10" db="EMBL/GenBank/DDBJ databases">
        <title>The Natural Products Discovery Center: Release of the First 8490 Sequenced Strains for Exploring Actinobacteria Biosynthetic Diversity.</title>
        <authorList>
            <person name="Kalkreuter E."/>
            <person name="Kautsar S.A."/>
            <person name="Yang D."/>
            <person name="Bader C.D."/>
            <person name="Teijaro C.N."/>
            <person name="Fluegel L."/>
            <person name="Davis C.M."/>
            <person name="Simpson J.R."/>
            <person name="Lauterbach L."/>
            <person name="Steele A.D."/>
            <person name="Gui C."/>
            <person name="Meng S."/>
            <person name="Li G."/>
            <person name="Viehrig K."/>
            <person name="Ye F."/>
            <person name="Su P."/>
            <person name="Kiefer A.F."/>
            <person name="Nichols A."/>
            <person name="Cepeda A.J."/>
            <person name="Yan W."/>
            <person name="Fan B."/>
            <person name="Jiang Y."/>
            <person name="Adhikari A."/>
            <person name="Zheng C.-J."/>
            <person name="Schuster L."/>
            <person name="Cowan T.M."/>
            <person name="Smanski M.J."/>
            <person name="Chevrette M.G."/>
            <person name="De Carvalho L.P.S."/>
            <person name="Shen B."/>
        </authorList>
    </citation>
    <scope>NUCLEOTIDE SEQUENCE [LARGE SCALE GENOMIC DNA]</scope>
    <source>
        <strain evidence="2 3">NPDC019377</strain>
    </source>
</reference>
<keyword evidence="1" id="KW-0732">Signal</keyword>